<feature type="non-terminal residue" evidence="3">
    <location>
        <position position="118"/>
    </location>
</feature>
<dbReference type="EMBL" id="JADOGI010000256">
    <property type="protein sequence ID" value="MBF8193103.1"/>
    <property type="molecule type" value="Genomic_DNA"/>
</dbReference>
<proteinExistence type="predicted"/>
<evidence type="ECO:0000256" key="1">
    <source>
        <dbReference type="SAM" id="MobiDB-lite"/>
    </source>
</evidence>
<feature type="signal peptide" evidence="2">
    <location>
        <begin position="1"/>
        <end position="23"/>
    </location>
</feature>
<gene>
    <name evidence="3" type="ORF">ITP53_47035</name>
</gene>
<evidence type="ECO:0000313" key="4">
    <source>
        <dbReference type="Proteomes" id="UP000605361"/>
    </source>
</evidence>
<evidence type="ECO:0000313" key="3">
    <source>
        <dbReference type="EMBL" id="MBF8193103.1"/>
    </source>
</evidence>
<organism evidence="3 4">
    <name type="scientific">Nonomuraea cypriaca</name>
    <dbReference type="NCBI Taxonomy" id="1187855"/>
    <lineage>
        <taxon>Bacteria</taxon>
        <taxon>Bacillati</taxon>
        <taxon>Actinomycetota</taxon>
        <taxon>Actinomycetes</taxon>
        <taxon>Streptosporangiales</taxon>
        <taxon>Streptosporangiaceae</taxon>
        <taxon>Nonomuraea</taxon>
    </lineage>
</organism>
<protein>
    <submittedName>
        <fullName evidence="3">Uncharacterized protein</fullName>
    </submittedName>
</protein>
<feature type="compositionally biased region" description="Basic and acidic residues" evidence="1">
    <location>
        <begin position="109"/>
        <end position="118"/>
    </location>
</feature>
<name>A0A931F6D0_9ACTN</name>
<keyword evidence="4" id="KW-1185">Reference proteome</keyword>
<feature type="region of interest" description="Disordered" evidence="1">
    <location>
        <begin position="66"/>
        <end position="118"/>
    </location>
</feature>
<feature type="chain" id="PRO_5038514163" evidence="2">
    <location>
        <begin position="24"/>
        <end position="118"/>
    </location>
</feature>
<dbReference type="RefSeq" id="WP_407941392.1">
    <property type="nucleotide sequence ID" value="NZ_JADOGI010000256.1"/>
</dbReference>
<sequence>MSRSVLLVSLAAGSLVAPAPAYSAATEPVIRAINVRPAEPVVGAHDSIRLVIDVVATGATGKDGVTVKVEPGAPHAPLLTSKPPITGTPAQSPTGRSPAGQAPAPARPARPEPRPMHP</sequence>
<reference evidence="3" key="1">
    <citation type="submission" date="2020-11" db="EMBL/GenBank/DDBJ databases">
        <title>Whole-genome analyses of Nonomuraea sp. K274.</title>
        <authorList>
            <person name="Veyisoglu A."/>
        </authorList>
    </citation>
    <scope>NUCLEOTIDE SEQUENCE</scope>
    <source>
        <strain evidence="3">K274</strain>
    </source>
</reference>
<accession>A0A931F6D0</accession>
<evidence type="ECO:0000256" key="2">
    <source>
        <dbReference type="SAM" id="SignalP"/>
    </source>
</evidence>
<dbReference type="Proteomes" id="UP000605361">
    <property type="component" value="Unassembled WGS sequence"/>
</dbReference>
<dbReference type="AlphaFoldDB" id="A0A931F6D0"/>
<keyword evidence="2" id="KW-0732">Signal</keyword>
<comment type="caution">
    <text evidence="3">The sequence shown here is derived from an EMBL/GenBank/DDBJ whole genome shotgun (WGS) entry which is preliminary data.</text>
</comment>